<keyword evidence="14" id="KW-0540">Nuclease</keyword>
<dbReference type="GO" id="GO:0140078">
    <property type="term" value="F:class I DNA-(apurinic or apyrimidinic site) endonuclease activity"/>
    <property type="evidence" value="ECO:0007669"/>
    <property type="project" value="UniProtKB-EC"/>
</dbReference>
<dbReference type="Gene3D" id="1.10.1670.10">
    <property type="entry name" value="Helix-hairpin-Helix base-excision DNA repair enzymes (C-terminal)"/>
    <property type="match status" value="1"/>
</dbReference>
<dbReference type="PIRSF" id="PIRSF001435">
    <property type="entry name" value="Nth"/>
    <property type="match status" value="1"/>
</dbReference>
<evidence type="ECO:0000256" key="4">
    <source>
        <dbReference type="ARBA" id="ARBA00022763"/>
    </source>
</evidence>
<dbReference type="SMART" id="SM00525">
    <property type="entry name" value="FES"/>
    <property type="match status" value="1"/>
</dbReference>
<evidence type="ECO:0000256" key="12">
    <source>
        <dbReference type="HAMAP-Rule" id="MF_00942"/>
    </source>
</evidence>
<feature type="binding site" evidence="12">
    <location>
        <position position="208"/>
    </location>
    <ligand>
        <name>[4Fe-4S] cluster</name>
        <dbReference type="ChEBI" id="CHEBI:49883"/>
    </ligand>
</feature>
<dbReference type="PROSITE" id="PS00764">
    <property type="entry name" value="ENDONUCLEASE_III_1"/>
    <property type="match status" value="1"/>
</dbReference>
<comment type="function">
    <text evidence="12">DNA repair enzyme that has both DNA N-glycosylase activity and AP-lyase activity. The DNA N-glycosylase activity releases various damaged pyrimidines from DNA by cleaving the N-glycosidic bond, leaving an AP (apurinic/apyrimidinic) site. The AP-lyase activity cleaves the phosphodiester bond 3' to the AP site by a beta-elimination, leaving a 3'-terminal unsaturated sugar and a product with a terminal 5'-phosphate.</text>
</comment>
<evidence type="ECO:0000256" key="2">
    <source>
        <dbReference type="ARBA" id="ARBA00022485"/>
    </source>
</evidence>
<comment type="similarity">
    <text evidence="1 12">Belongs to the Nth/MutY family.</text>
</comment>
<dbReference type="GO" id="GO:0019104">
    <property type="term" value="F:DNA N-glycosylase activity"/>
    <property type="evidence" value="ECO:0007669"/>
    <property type="project" value="UniProtKB-UniRule"/>
</dbReference>
<dbReference type="SMART" id="SM00478">
    <property type="entry name" value="ENDO3c"/>
    <property type="match status" value="1"/>
</dbReference>
<evidence type="ECO:0000256" key="11">
    <source>
        <dbReference type="ARBA" id="ARBA00023295"/>
    </source>
</evidence>
<feature type="binding site" evidence="12">
    <location>
        <position position="192"/>
    </location>
    <ligand>
        <name>[4Fe-4S] cluster</name>
        <dbReference type="ChEBI" id="CHEBI:49883"/>
    </ligand>
</feature>
<feature type="binding site" evidence="12">
    <location>
        <position position="202"/>
    </location>
    <ligand>
        <name>[4Fe-4S] cluster</name>
        <dbReference type="ChEBI" id="CHEBI:49883"/>
    </ligand>
</feature>
<keyword evidence="5 12" id="KW-0378">Hydrolase</keyword>
<evidence type="ECO:0000256" key="3">
    <source>
        <dbReference type="ARBA" id="ARBA00022723"/>
    </source>
</evidence>
<dbReference type="Pfam" id="PF00633">
    <property type="entry name" value="HHH"/>
    <property type="match status" value="1"/>
</dbReference>
<keyword evidence="15" id="KW-1185">Reference proteome</keyword>
<dbReference type="PANTHER" id="PTHR10359:SF18">
    <property type="entry name" value="ENDONUCLEASE III"/>
    <property type="match status" value="1"/>
</dbReference>
<evidence type="ECO:0000256" key="7">
    <source>
        <dbReference type="ARBA" id="ARBA00023014"/>
    </source>
</evidence>
<protein>
    <recommendedName>
        <fullName evidence="12">Endonuclease III</fullName>
        <ecNumber evidence="12">4.2.99.18</ecNumber>
    </recommendedName>
    <alternativeName>
        <fullName evidence="12">DNA-(apurinic or apyrimidinic site) lyase</fullName>
    </alternativeName>
</protein>
<dbReference type="SUPFAM" id="SSF48150">
    <property type="entry name" value="DNA-glycosylase"/>
    <property type="match status" value="1"/>
</dbReference>
<dbReference type="InterPro" id="IPR003265">
    <property type="entry name" value="HhH-GPD_domain"/>
</dbReference>
<evidence type="ECO:0000313" key="14">
    <source>
        <dbReference type="EMBL" id="RDB37095.1"/>
    </source>
</evidence>
<sequence length="216" mass="24160">MNQSEKSINQIFTTLSNTWPDAQCELIHFNSFQLLIAVVLSAQATDKSVNKALEPLFSSQPNFSAQDLIKIGETNFLKIIQSIGLAKTKAKNCLALSKILIEKYNGEVPKIRENLEELPGVGRKTANVVLNVLFKQPTMAVDTHVARVSNRIGLVETTDDRLKIEKKLLEIIPKKFLLKAHHVLIFHGRYHCTAKKPKCESCPINSLCFKNGIATH</sequence>
<evidence type="ECO:0000256" key="5">
    <source>
        <dbReference type="ARBA" id="ARBA00022801"/>
    </source>
</evidence>
<keyword evidence="6 12" id="KW-0408">Iron</keyword>
<dbReference type="FunFam" id="1.10.340.30:FF:000001">
    <property type="entry name" value="Endonuclease III"/>
    <property type="match status" value="1"/>
</dbReference>
<dbReference type="InterPro" id="IPR011257">
    <property type="entry name" value="DNA_glycosylase"/>
</dbReference>
<feature type="domain" description="HhH-GPD" evidence="13">
    <location>
        <begin position="40"/>
        <end position="190"/>
    </location>
</feature>
<dbReference type="InterPro" id="IPR005759">
    <property type="entry name" value="Nth"/>
</dbReference>
<dbReference type="Gene3D" id="1.10.340.30">
    <property type="entry name" value="Hypothetical protein, domain 2"/>
    <property type="match status" value="1"/>
</dbReference>
<dbReference type="PANTHER" id="PTHR10359">
    <property type="entry name" value="A/G-SPECIFIC ADENINE GLYCOSYLASE/ENDONUCLEASE III"/>
    <property type="match status" value="1"/>
</dbReference>
<dbReference type="GO" id="GO:0003677">
    <property type="term" value="F:DNA binding"/>
    <property type="evidence" value="ECO:0007669"/>
    <property type="project" value="UniProtKB-UniRule"/>
</dbReference>
<dbReference type="GO" id="GO:0006285">
    <property type="term" value="P:base-excision repair, AP site formation"/>
    <property type="evidence" value="ECO:0007669"/>
    <property type="project" value="TreeGrafter"/>
</dbReference>
<feature type="binding site" evidence="12">
    <location>
        <position position="199"/>
    </location>
    <ligand>
        <name>[4Fe-4S] cluster</name>
        <dbReference type="ChEBI" id="CHEBI:49883"/>
    </ligand>
</feature>
<dbReference type="InterPro" id="IPR004035">
    <property type="entry name" value="Endouclease-III_FeS-bd_BS"/>
</dbReference>
<evidence type="ECO:0000313" key="15">
    <source>
        <dbReference type="Proteomes" id="UP000253934"/>
    </source>
</evidence>
<dbReference type="AlphaFoldDB" id="A0A369KWL2"/>
<dbReference type="InterPro" id="IPR000445">
    <property type="entry name" value="HhH_motif"/>
</dbReference>
<dbReference type="FunFam" id="1.10.1670.10:FF:000001">
    <property type="entry name" value="Endonuclease III"/>
    <property type="match status" value="1"/>
</dbReference>
<keyword evidence="7 12" id="KW-0411">Iron-sulfur</keyword>
<evidence type="ECO:0000259" key="13">
    <source>
        <dbReference type="SMART" id="SM00478"/>
    </source>
</evidence>
<organism evidence="14 15">
    <name type="scientific">Spirobacillus cienkowskii</name>
    <dbReference type="NCBI Taxonomy" id="495820"/>
    <lineage>
        <taxon>Bacteria</taxon>
        <taxon>Pseudomonadati</taxon>
        <taxon>Bdellovibrionota</taxon>
        <taxon>Oligoflexia</taxon>
        <taxon>Silvanigrellales</taxon>
        <taxon>Spirobacillus</taxon>
    </lineage>
</organism>
<comment type="caution">
    <text evidence="14">The sequence shown here is derived from an EMBL/GenBank/DDBJ whole genome shotgun (WGS) entry which is preliminary data.</text>
</comment>
<dbReference type="InterPro" id="IPR003651">
    <property type="entry name" value="Endonuclease3_FeS-loop_motif"/>
</dbReference>
<dbReference type="PROSITE" id="PS01155">
    <property type="entry name" value="ENDONUCLEASE_III_2"/>
    <property type="match status" value="1"/>
</dbReference>
<dbReference type="GO" id="GO:0051539">
    <property type="term" value="F:4 iron, 4 sulfur cluster binding"/>
    <property type="evidence" value="ECO:0007669"/>
    <property type="project" value="UniProtKB-UniRule"/>
</dbReference>
<proteinExistence type="inferred from homology"/>
<evidence type="ECO:0000256" key="6">
    <source>
        <dbReference type="ARBA" id="ARBA00023004"/>
    </source>
</evidence>
<keyword evidence="3 12" id="KW-0479">Metal-binding</keyword>
<dbReference type="GO" id="GO:0046872">
    <property type="term" value="F:metal ion binding"/>
    <property type="evidence" value="ECO:0007669"/>
    <property type="project" value="UniProtKB-KW"/>
</dbReference>
<keyword evidence="8 12" id="KW-0238">DNA-binding</keyword>
<comment type="cofactor">
    <cofactor evidence="12">
        <name>[4Fe-4S] cluster</name>
        <dbReference type="ChEBI" id="CHEBI:49883"/>
    </cofactor>
    <text evidence="12">Binds 1 [4Fe-4S] cluster.</text>
</comment>
<keyword evidence="9 12" id="KW-0234">DNA repair</keyword>
<dbReference type="EMBL" id="QOVW01000009">
    <property type="protein sequence ID" value="RDB37095.1"/>
    <property type="molecule type" value="Genomic_DNA"/>
</dbReference>
<keyword evidence="4 12" id="KW-0227">DNA damage</keyword>
<dbReference type="CDD" id="cd00056">
    <property type="entry name" value="ENDO3c"/>
    <property type="match status" value="1"/>
</dbReference>
<keyword evidence="14" id="KW-0255">Endonuclease</keyword>
<accession>A0A369KWL2</accession>
<evidence type="ECO:0000256" key="9">
    <source>
        <dbReference type="ARBA" id="ARBA00023204"/>
    </source>
</evidence>
<name>A0A369KWL2_9BACT</name>
<dbReference type="Proteomes" id="UP000253934">
    <property type="component" value="Unassembled WGS sequence"/>
</dbReference>
<dbReference type="Pfam" id="PF10576">
    <property type="entry name" value="EndIII_4Fe-2S"/>
    <property type="match status" value="1"/>
</dbReference>
<evidence type="ECO:0000256" key="8">
    <source>
        <dbReference type="ARBA" id="ARBA00023125"/>
    </source>
</evidence>
<dbReference type="RefSeq" id="WP_338636462.1">
    <property type="nucleotide sequence ID" value="NZ_CP146516.1"/>
</dbReference>
<dbReference type="EC" id="4.2.99.18" evidence="12"/>
<dbReference type="HAMAP" id="MF_00942">
    <property type="entry name" value="Nth"/>
    <property type="match status" value="1"/>
</dbReference>
<gene>
    <name evidence="12 14" type="primary">nth</name>
    <name evidence="14" type="ORF">DCC88_01730</name>
</gene>
<evidence type="ECO:0000256" key="1">
    <source>
        <dbReference type="ARBA" id="ARBA00008343"/>
    </source>
</evidence>
<dbReference type="NCBIfam" id="TIGR01083">
    <property type="entry name" value="nth"/>
    <property type="match status" value="1"/>
</dbReference>
<keyword evidence="2 12" id="KW-0004">4Fe-4S</keyword>
<dbReference type="InterPro" id="IPR004036">
    <property type="entry name" value="Endonuclease-III-like_CS2"/>
</dbReference>
<dbReference type="Pfam" id="PF00730">
    <property type="entry name" value="HhH-GPD"/>
    <property type="match status" value="1"/>
</dbReference>
<comment type="catalytic activity">
    <reaction evidence="12">
        <text>2'-deoxyribonucleotide-(2'-deoxyribose 5'-phosphate)-2'-deoxyribonucleotide-DNA = a 3'-end 2'-deoxyribonucleotide-(2,3-dehydro-2,3-deoxyribose 5'-phosphate)-DNA + a 5'-end 5'-phospho-2'-deoxyribonucleoside-DNA + H(+)</text>
        <dbReference type="Rhea" id="RHEA:66592"/>
        <dbReference type="Rhea" id="RHEA-COMP:13180"/>
        <dbReference type="Rhea" id="RHEA-COMP:16897"/>
        <dbReference type="Rhea" id="RHEA-COMP:17067"/>
        <dbReference type="ChEBI" id="CHEBI:15378"/>
        <dbReference type="ChEBI" id="CHEBI:136412"/>
        <dbReference type="ChEBI" id="CHEBI:157695"/>
        <dbReference type="ChEBI" id="CHEBI:167181"/>
        <dbReference type="EC" id="4.2.99.18"/>
    </reaction>
</comment>
<evidence type="ECO:0000256" key="10">
    <source>
        <dbReference type="ARBA" id="ARBA00023239"/>
    </source>
</evidence>
<dbReference type="InterPro" id="IPR023170">
    <property type="entry name" value="HhH_base_excis_C"/>
</dbReference>
<keyword evidence="11 12" id="KW-0326">Glycosidase</keyword>
<reference evidence="14" key="1">
    <citation type="submission" date="2018-04" db="EMBL/GenBank/DDBJ databases">
        <title>Draft genome sequence of the Candidatus Spirobacillus cienkowskii, a pathogen of freshwater Daphnia species, reconstructed from hemolymph metagenomic reads.</title>
        <authorList>
            <person name="Bresciani L."/>
            <person name="Lemos L.N."/>
            <person name="Wale N."/>
            <person name="Lin J.Y."/>
            <person name="Fernandes G.R."/>
            <person name="Duffy M.A."/>
            <person name="Rodrigues J.M."/>
        </authorList>
    </citation>
    <scope>NUCLEOTIDE SEQUENCE [LARGE SCALE GENOMIC DNA]</scope>
    <source>
        <strain evidence="14">Binning01</strain>
    </source>
</reference>
<keyword evidence="10 12" id="KW-0456">Lyase</keyword>